<dbReference type="InterPro" id="IPR047057">
    <property type="entry name" value="MerR_fam"/>
</dbReference>
<dbReference type="InterPro" id="IPR000551">
    <property type="entry name" value="MerR-type_HTH_dom"/>
</dbReference>
<keyword evidence="1" id="KW-0805">Transcription regulation</keyword>
<feature type="region of interest" description="Disordered" evidence="5">
    <location>
        <begin position="1"/>
        <end position="21"/>
    </location>
</feature>
<dbReference type="Gene3D" id="1.10.1660.10">
    <property type="match status" value="1"/>
</dbReference>
<dbReference type="InterPro" id="IPR009061">
    <property type="entry name" value="DNA-bd_dom_put_sf"/>
</dbReference>
<keyword evidence="4" id="KW-0804">Transcription</keyword>
<dbReference type="InterPro" id="IPR036244">
    <property type="entry name" value="TipA-like_antibiotic-bd"/>
</dbReference>
<protein>
    <submittedName>
        <fullName evidence="7">MerR family transcriptional regulator</fullName>
    </submittedName>
</protein>
<keyword evidence="3" id="KW-0010">Activator</keyword>
<dbReference type="InterPro" id="IPR012925">
    <property type="entry name" value="TipAS_dom"/>
</dbReference>
<dbReference type="Pfam" id="PF07739">
    <property type="entry name" value="TipAS"/>
    <property type="match status" value="1"/>
</dbReference>
<gene>
    <name evidence="7" type="ORF">F8568_042365</name>
</gene>
<reference evidence="7" key="1">
    <citation type="submission" date="2019-12" db="EMBL/GenBank/DDBJ databases">
        <title>Actinomadura physcomitrii sp. nov., a novel actinomycete isolated from moss [Physcomitrium sphaericum (Ludw) Fuernr].</title>
        <authorList>
            <person name="Zhuang X."/>
        </authorList>
    </citation>
    <scope>NUCLEOTIDE SEQUENCE [LARGE SCALE GENOMIC DNA]</scope>
    <source>
        <strain evidence="7">LD22</strain>
    </source>
</reference>
<dbReference type="AlphaFoldDB" id="A0A6I4MKY3"/>
<dbReference type="GO" id="GO:0003677">
    <property type="term" value="F:DNA binding"/>
    <property type="evidence" value="ECO:0007669"/>
    <property type="project" value="UniProtKB-KW"/>
</dbReference>
<keyword evidence="8" id="KW-1185">Reference proteome</keyword>
<evidence type="ECO:0000256" key="2">
    <source>
        <dbReference type="ARBA" id="ARBA00023125"/>
    </source>
</evidence>
<evidence type="ECO:0000256" key="1">
    <source>
        <dbReference type="ARBA" id="ARBA00023015"/>
    </source>
</evidence>
<dbReference type="Gene3D" id="1.10.490.50">
    <property type="entry name" value="Antibiotic binding domain of TipA-like multidrug resistance regulators"/>
    <property type="match status" value="1"/>
</dbReference>
<dbReference type="Pfam" id="PF13411">
    <property type="entry name" value="MerR_1"/>
    <property type="match status" value="1"/>
</dbReference>
<feature type="domain" description="HTH merR-type" evidence="6">
    <location>
        <begin position="28"/>
        <end position="97"/>
    </location>
</feature>
<dbReference type="SMART" id="SM00422">
    <property type="entry name" value="HTH_MERR"/>
    <property type="match status" value="1"/>
</dbReference>
<dbReference type="PANTHER" id="PTHR30204:SF90">
    <property type="entry name" value="HTH-TYPE TRANSCRIPTIONAL ACTIVATOR MTA"/>
    <property type="match status" value="1"/>
</dbReference>
<sequence>MSGPVTGLVHTGPVTHAEANGPGAAEDGLTVGRAAALVGVSVKALHHWDAVGLVRPGGHTPAGYRVYSADDIARIHRVLIYRELGFPLAEIARILDDPSADARDHLRRQRAELERRAGRLREMARAVDRMLEALDAGLRLTPEEQAEIFGADWRPEWVGEARDRWGGTAQWTQYAERAAAMTPQDWKDAVARTEALHADLAAARRAGVAAGSAEAGALAERHRALLSAYFDCTHAMHACLGRMFAEDPGFAAHYDGIEPGLAGWLRDAIFANAERHGVDPATAGWE</sequence>
<dbReference type="GO" id="GO:0003700">
    <property type="term" value="F:DNA-binding transcription factor activity"/>
    <property type="evidence" value="ECO:0007669"/>
    <property type="project" value="InterPro"/>
</dbReference>
<proteinExistence type="predicted"/>
<dbReference type="SUPFAM" id="SSF46955">
    <property type="entry name" value="Putative DNA-binding domain"/>
    <property type="match status" value="1"/>
</dbReference>
<evidence type="ECO:0000256" key="3">
    <source>
        <dbReference type="ARBA" id="ARBA00023159"/>
    </source>
</evidence>
<dbReference type="SUPFAM" id="SSF89082">
    <property type="entry name" value="Antibiotic binding domain of TipA-like multidrug resistance regulators"/>
    <property type="match status" value="1"/>
</dbReference>
<dbReference type="PROSITE" id="PS00552">
    <property type="entry name" value="HTH_MERR_1"/>
    <property type="match status" value="1"/>
</dbReference>
<dbReference type="RefSeq" id="WP_151599803.1">
    <property type="nucleotide sequence ID" value="NZ_WBMS02000059.1"/>
</dbReference>
<dbReference type="Proteomes" id="UP000462055">
    <property type="component" value="Unassembled WGS sequence"/>
</dbReference>
<evidence type="ECO:0000313" key="8">
    <source>
        <dbReference type="Proteomes" id="UP000462055"/>
    </source>
</evidence>
<evidence type="ECO:0000313" key="7">
    <source>
        <dbReference type="EMBL" id="MWA06878.1"/>
    </source>
</evidence>
<name>A0A6I4MKY3_9ACTN</name>
<accession>A0A6I4MKY3</accession>
<dbReference type="PRINTS" id="PR00040">
    <property type="entry name" value="HTHMERR"/>
</dbReference>
<dbReference type="EMBL" id="WBMS02000059">
    <property type="protein sequence ID" value="MWA06878.1"/>
    <property type="molecule type" value="Genomic_DNA"/>
</dbReference>
<evidence type="ECO:0000256" key="5">
    <source>
        <dbReference type="SAM" id="MobiDB-lite"/>
    </source>
</evidence>
<dbReference type="PROSITE" id="PS50937">
    <property type="entry name" value="HTH_MERR_2"/>
    <property type="match status" value="1"/>
</dbReference>
<organism evidence="7 8">
    <name type="scientific">Actinomadura physcomitrii</name>
    <dbReference type="NCBI Taxonomy" id="2650748"/>
    <lineage>
        <taxon>Bacteria</taxon>
        <taxon>Bacillati</taxon>
        <taxon>Actinomycetota</taxon>
        <taxon>Actinomycetes</taxon>
        <taxon>Streptosporangiales</taxon>
        <taxon>Thermomonosporaceae</taxon>
        <taxon>Actinomadura</taxon>
    </lineage>
</organism>
<dbReference type="PANTHER" id="PTHR30204">
    <property type="entry name" value="REDOX-CYCLING DRUG-SENSING TRANSCRIPTIONAL ACTIVATOR SOXR"/>
    <property type="match status" value="1"/>
</dbReference>
<evidence type="ECO:0000259" key="6">
    <source>
        <dbReference type="PROSITE" id="PS50937"/>
    </source>
</evidence>
<comment type="caution">
    <text evidence="7">The sequence shown here is derived from an EMBL/GenBank/DDBJ whole genome shotgun (WGS) entry which is preliminary data.</text>
</comment>
<dbReference type="CDD" id="cd01106">
    <property type="entry name" value="HTH_TipAL-Mta"/>
    <property type="match status" value="1"/>
</dbReference>
<evidence type="ECO:0000256" key="4">
    <source>
        <dbReference type="ARBA" id="ARBA00023163"/>
    </source>
</evidence>
<keyword evidence="2" id="KW-0238">DNA-binding</keyword>